<dbReference type="RefSeq" id="WP_210598802.1">
    <property type="nucleotide sequence ID" value="NZ_JAGKSQ010000008.1"/>
</dbReference>
<dbReference type="AlphaFoldDB" id="A0A940WV20"/>
<dbReference type="EMBL" id="JAGKSQ010000008">
    <property type="protein sequence ID" value="MBP3952955.1"/>
    <property type="molecule type" value="Genomic_DNA"/>
</dbReference>
<organism evidence="1 2">
    <name type="scientific">Halalkalibacter suaedae</name>
    <dbReference type="NCBI Taxonomy" id="2822140"/>
    <lineage>
        <taxon>Bacteria</taxon>
        <taxon>Bacillati</taxon>
        <taxon>Bacillota</taxon>
        <taxon>Bacilli</taxon>
        <taxon>Bacillales</taxon>
        <taxon>Bacillaceae</taxon>
        <taxon>Halalkalibacter</taxon>
    </lineage>
</organism>
<keyword evidence="2" id="KW-1185">Reference proteome</keyword>
<sequence>MEFKIMDKDGAYPCVVTVDPENGRYMIRNADTSGESFSDGASLLAWVKENWQSSQFEFSDDYTKLLQNIEAEIN</sequence>
<proteinExistence type="predicted"/>
<name>A0A940WV20_9BACI</name>
<evidence type="ECO:0000313" key="1">
    <source>
        <dbReference type="EMBL" id="MBP3952955.1"/>
    </source>
</evidence>
<protein>
    <recommendedName>
        <fullName evidence="3">Threonine dehydratase</fullName>
    </recommendedName>
</protein>
<dbReference type="Proteomes" id="UP000678228">
    <property type="component" value="Unassembled WGS sequence"/>
</dbReference>
<gene>
    <name evidence="1" type="ORF">J7W16_17670</name>
</gene>
<reference evidence="1" key="1">
    <citation type="submission" date="2021-03" db="EMBL/GenBank/DDBJ databases">
        <title>Bacillus suaedae sp. nov., isolated from Suaeda aralocaspica.</title>
        <authorList>
            <person name="Lei R.F.R."/>
        </authorList>
    </citation>
    <scope>NUCLEOTIDE SEQUENCE</scope>
    <source>
        <strain evidence="1">YZJH907-2</strain>
    </source>
</reference>
<evidence type="ECO:0008006" key="3">
    <source>
        <dbReference type="Google" id="ProtNLM"/>
    </source>
</evidence>
<comment type="caution">
    <text evidence="1">The sequence shown here is derived from an EMBL/GenBank/DDBJ whole genome shotgun (WGS) entry which is preliminary data.</text>
</comment>
<evidence type="ECO:0000313" key="2">
    <source>
        <dbReference type="Proteomes" id="UP000678228"/>
    </source>
</evidence>
<accession>A0A940WV20</accession>